<dbReference type="SUPFAM" id="SSF54427">
    <property type="entry name" value="NTF2-like"/>
    <property type="match status" value="1"/>
</dbReference>
<keyword evidence="3" id="KW-1185">Reference proteome</keyword>
<sequence>MPSTRTLAAFAIALSTLTGCATRYIPNTDVEDTDENRKIIAFCEKYRHAVEEKDLSVLYSFASPDYYEDGGNVDPGDDIDYAGLKAYLSGAFQDARAIRYEIRYRRISHEDGMFFVDYTYSASYRIPGTRGEEWRRKVEDNRLELVPYNNEFRIVGGM</sequence>
<feature type="signal peptide" evidence="1">
    <location>
        <begin position="1"/>
        <end position="21"/>
    </location>
</feature>
<accession>A0ABT6NMX2</accession>
<evidence type="ECO:0000313" key="3">
    <source>
        <dbReference type="Proteomes" id="UP001160301"/>
    </source>
</evidence>
<gene>
    <name evidence="2" type="ORF">QHF89_09210</name>
</gene>
<dbReference type="Proteomes" id="UP001160301">
    <property type="component" value="Unassembled WGS sequence"/>
</dbReference>
<proteinExistence type="predicted"/>
<evidence type="ECO:0000256" key="1">
    <source>
        <dbReference type="SAM" id="SignalP"/>
    </source>
</evidence>
<reference evidence="2 3" key="1">
    <citation type="submission" date="2023-04" db="EMBL/GenBank/DDBJ databases">
        <title>The genome sequence of Polyangium sorediatum DSM14670.</title>
        <authorList>
            <person name="Zhang X."/>
        </authorList>
    </citation>
    <scope>NUCLEOTIDE SEQUENCE [LARGE SCALE GENOMIC DNA]</scope>
    <source>
        <strain evidence="2 3">DSM 14670</strain>
    </source>
</reference>
<dbReference type="PROSITE" id="PS51257">
    <property type="entry name" value="PROKAR_LIPOPROTEIN"/>
    <property type="match status" value="1"/>
</dbReference>
<dbReference type="EMBL" id="JARZHI010000005">
    <property type="protein sequence ID" value="MDI1429674.1"/>
    <property type="molecule type" value="Genomic_DNA"/>
</dbReference>
<dbReference type="InterPro" id="IPR032710">
    <property type="entry name" value="NTF2-like_dom_sf"/>
</dbReference>
<feature type="chain" id="PRO_5047413001" description="Lipoprotein" evidence="1">
    <location>
        <begin position="22"/>
        <end position="158"/>
    </location>
</feature>
<organism evidence="2 3">
    <name type="scientific">Polyangium sorediatum</name>
    <dbReference type="NCBI Taxonomy" id="889274"/>
    <lineage>
        <taxon>Bacteria</taxon>
        <taxon>Pseudomonadati</taxon>
        <taxon>Myxococcota</taxon>
        <taxon>Polyangia</taxon>
        <taxon>Polyangiales</taxon>
        <taxon>Polyangiaceae</taxon>
        <taxon>Polyangium</taxon>
    </lineage>
</organism>
<comment type="caution">
    <text evidence="2">The sequence shown here is derived from an EMBL/GenBank/DDBJ whole genome shotgun (WGS) entry which is preliminary data.</text>
</comment>
<evidence type="ECO:0000313" key="2">
    <source>
        <dbReference type="EMBL" id="MDI1429674.1"/>
    </source>
</evidence>
<keyword evidence="1" id="KW-0732">Signal</keyword>
<evidence type="ECO:0008006" key="4">
    <source>
        <dbReference type="Google" id="ProtNLM"/>
    </source>
</evidence>
<protein>
    <recommendedName>
        <fullName evidence="4">Lipoprotein</fullName>
    </recommendedName>
</protein>
<dbReference type="RefSeq" id="WP_232379760.1">
    <property type="nucleotide sequence ID" value="NZ_JARZHI010000005.1"/>
</dbReference>
<name>A0ABT6NMX2_9BACT</name>